<proteinExistence type="predicted"/>
<organism evidence="2 3">
    <name type="scientific">Pseudogymnoascus destructans (strain ATCC MYA-4855 / 20631-21)</name>
    <name type="common">Bat white-nose syndrome fungus</name>
    <name type="synonym">Geomyces destructans</name>
    <dbReference type="NCBI Taxonomy" id="658429"/>
    <lineage>
        <taxon>Eukaryota</taxon>
        <taxon>Fungi</taxon>
        <taxon>Dikarya</taxon>
        <taxon>Ascomycota</taxon>
        <taxon>Pezizomycotina</taxon>
        <taxon>Leotiomycetes</taxon>
        <taxon>Thelebolales</taxon>
        <taxon>Thelebolaceae</taxon>
        <taxon>Pseudogymnoascus</taxon>
    </lineage>
</organism>
<feature type="compositionally biased region" description="Basic residues" evidence="1">
    <location>
        <begin position="69"/>
        <end position="85"/>
    </location>
</feature>
<dbReference type="AlphaFoldDB" id="L8FTA8"/>
<keyword evidence="3" id="KW-1185">Reference proteome</keyword>
<reference evidence="3" key="1">
    <citation type="submission" date="2010-09" db="EMBL/GenBank/DDBJ databases">
        <title>The genome sequence of Geomyces destructans 20631-21.</title>
        <authorList>
            <consortium name="The Broad Institute Genome Sequencing Platform"/>
            <person name="Cuomo C.A."/>
            <person name="Blehert D.S."/>
            <person name="Lorch J.M."/>
            <person name="Young S.K."/>
            <person name="Zeng Q."/>
            <person name="Gargeya S."/>
            <person name="Fitzgerald M."/>
            <person name="Haas B."/>
            <person name="Abouelleil A."/>
            <person name="Alvarado L."/>
            <person name="Arachchi H.M."/>
            <person name="Berlin A."/>
            <person name="Brown A."/>
            <person name="Chapman S.B."/>
            <person name="Chen Z."/>
            <person name="Dunbar C."/>
            <person name="Freedman E."/>
            <person name="Gearin G."/>
            <person name="Gellesch M."/>
            <person name="Goldberg J."/>
            <person name="Griggs A."/>
            <person name="Gujja S."/>
            <person name="Heiman D."/>
            <person name="Howarth C."/>
            <person name="Larson L."/>
            <person name="Lui A."/>
            <person name="MacDonald P.J.P."/>
            <person name="Montmayeur A."/>
            <person name="Murphy C."/>
            <person name="Neiman D."/>
            <person name="Pearson M."/>
            <person name="Priest M."/>
            <person name="Roberts A."/>
            <person name="Saif S."/>
            <person name="Shea T."/>
            <person name="Shenoy N."/>
            <person name="Sisk P."/>
            <person name="Stolte C."/>
            <person name="Sykes S."/>
            <person name="Wortman J."/>
            <person name="Nusbaum C."/>
            <person name="Birren B."/>
        </authorList>
    </citation>
    <scope>NUCLEOTIDE SEQUENCE [LARGE SCALE GENOMIC DNA]</scope>
    <source>
        <strain evidence="3">ATCC MYA-4855 / 20631-21</strain>
    </source>
</reference>
<feature type="compositionally biased region" description="Low complexity" evidence="1">
    <location>
        <begin position="55"/>
        <end position="68"/>
    </location>
</feature>
<protein>
    <submittedName>
        <fullName evidence="2">Uncharacterized protein</fullName>
    </submittedName>
</protein>
<dbReference type="Proteomes" id="UP000011064">
    <property type="component" value="Unassembled WGS sequence"/>
</dbReference>
<accession>L8FTA8</accession>
<dbReference type="EMBL" id="GL574867">
    <property type="protein sequence ID" value="ELR04087.1"/>
    <property type="molecule type" value="Genomic_DNA"/>
</dbReference>
<feature type="non-terminal residue" evidence="2">
    <location>
        <position position="139"/>
    </location>
</feature>
<feature type="non-terminal residue" evidence="2">
    <location>
        <position position="1"/>
    </location>
</feature>
<gene>
    <name evidence="2" type="ORF">GMDG_08987</name>
</gene>
<feature type="region of interest" description="Disordered" evidence="1">
    <location>
        <begin position="1"/>
        <end position="139"/>
    </location>
</feature>
<evidence type="ECO:0000256" key="1">
    <source>
        <dbReference type="SAM" id="MobiDB-lite"/>
    </source>
</evidence>
<feature type="compositionally biased region" description="Basic residues" evidence="1">
    <location>
        <begin position="11"/>
        <end position="26"/>
    </location>
</feature>
<dbReference type="VEuPathDB" id="FungiDB:GMDG_08987"/>
<feature type="compositionally biased region" description="Low complexity" evidence="1">
    <location>
        <begin position="1"/>
        <end position="10"/>
    </location>
</feature>
<dbReference type="InParanoid" id="L8FTA8"/>
<sequence length="139" mass="14663">RDPVRPARGAPHPRRREPRQPGHRGGRGLYGRDRLPPGRNPGRGAHGHGPDRGADGAAVAGLARAGAVLRRRRRRTAGGLSRHRAGPAAAQVRALVSLRPAGRRPGPGRHPARQGRAGAASGPRRDPTVRRGAVRQGGR</sequence>
<evidence type="ECO:0000313" key="2">
    <source>
        <dbReference type="EMBL" id="ELR04087.1"/>
    </source>
</evidence>
<name>L8FTA8_PSED2</name>
<dbReference type="HOGENOM" id="CLU_1849945_0_0_1"/>
<evidence type="ECO:0000313" key="3">
    <source>
        <dbReference type="Proteomes" id="UP000011064"/>
    </source>
</evidence>